<keyword evidence="4" id="KW-0378">Hydrolase</keyword>
<dbReference type="InterPro" id="IPR051121">
    <property type="entry name" value="FAH"/>
</dbReference>
<protein>
    <submittedName>
        <fullName evidence="4">Fumarylacetoacetate hydrolase family protein</fullName>
    </submittedName>
</protein>
<dbReference type="Pfam" id="PF01557">
    <property type="entry name" value="FAA_hydrolase"/>
    <property type="match status" value="1"/>
</dbReference>
<dbReference type="Gene3D" id="3.90.850.10">
    <property type="entry name" value="Fumarylacetoacetase-like, C-terminal domain"/>
    <property type="match status" value="1"/>
</dbReference>
<dbReference type="RefSeq" id="WP_380027873.1">
    <property type="nucleotide sequence ID" value="NZ_JBHSHC010000128.1"/>
</dbReference>
<reference evidence="5" key="1">
    <citation type="journal article" date="2019" name="Int. J. Syst. Evol. Microbiol.">
        <title>The Global Catalogue of Microorganisms (GCM) 10K type strain sequencing project: providing services to taxonomists for standard genome sequencing and annotation.</title>
        <authorList>
            <consortium name="The Broad Institute Genomics Platform"/>
            <consortium name="The Broad Institute Genome Sequencing Center for Infectious Disease"/>
            <person name="Wu L."/>
            <person name="Ma J."/>
        </authorList>
    </citation>
    <scope>NUCLEOTIDE SEQUENCE [LARGE SCALE GENOMIC DNA]</scope>
    <source>
        <strain evidence="5">WYCCWR 12678</strain>
    </source>
</reference>
<evidence type="ECO:0000313" key="4">
    <source>
        <dbReference type="EMBL" id="MFC4769400.1"/>
    </source>
</evidence>
<gene>
    <name evidence="4" type="ORF">ACFO8Q_18890</name>
</gene>
<dbReference type="GO" id="GO:0016787">
    <property type="term" value="F:hydrolase activity"/>
    <property type="evidence" value="ECO:0007669"/>
    <property type="project" value="UniProtKB-KW"/>
</dbReference>
<dbReference type="EMBL" id="JBHSHC010000128">
    <property type="protein sequence ID" value="MFC4769400.1"/>
    <property type="molecule type" value="Genomic_DNA"/>
</dbReference>
<evidence type="ECO:0000256" key="2">
    <source>
        <dbReference type="ARBA" id="ARBA00022723"/>
    </source>
</evidence>
<proteinExistence type="inferred from homology"/>
<keyword evidence="2" id="KW-0479">Metal-binding</keyword>
<dbReference type="PANTHER" id="PTHR42796:SF4">
    <property type="entry name" value="FUMARYLACETOACETATE HYDROLASE DOMAIN-CONTAINING PROTEIN 2A"/>
    <property type="match status" value="1"/>
</dbReference>
<feature type="domain" description="Fumarylacetoacetase-like C-terminal" evidence="3">
    <location>
        <begin position="88"/>
        <end position="293"/>
    </location>
</feature>
<dbReference type="Proteomes" id="UP001596002">
    <property type="component" value="Unassembled WGS sequence"/>
</dbReference>
<dbReference type="InterPro" id="IPR011234">
    <property type="entry name" value="Fumarylacetoacetase-like_C"/>
</dbReference>
<dbReference type="PANTHER" id="PTHR42796">
    <property type="entry name" value="FUMARYLACETOACETATE HYDROLASE DOMAIN-CONTAINING PROTEIN 2A-RELATED"/>
    <property type="match status" value="1"/>
</dbReference>
<dbReference type="InterPro" id="IPR036663">
    <property type="entry name" value="Fumarylacetoacetase_C_sf"/>
</dbReference>
<evidence type="ECO:0000313" key="5">
    <source>
        <dbReference type="Proteomes" id="UP001596002"/>
    </source>
</evidence>
<sequence>MRFVTFLQNGFQKIGLVTGEGVLDLHAAKEALGISVNLPESLVEVIEAGDSAIDLVQSIQKSAESSKYILPVSDVQLLAPIPRPRKNIFCVGKNYVEHAKEMKADKPPEHPILFSKAPTSVIGPDADIDSHPGVTEKIDYEGELAIVIGKKAKSVKKEQAYEYVFGYTIINDVSARDKQFRHTQWLLGKSLDTFCPMGPVLVHKSELPDPQNLNLETRVNGEVRQSSNTSLMIFDIPTLIATITEGTTLEPGDIIATGTPAGVGMGFEPPRLLQAGDVVEVEIEGIGVLRNQVK</sequence>
<comment type="caution">
    <text evidence="4">The sequence shown here is derived from an EMBL/GenBank/DDBJ whole genome shotgun (WGS) entry which is preliminary data.</text>
</comment>
<name>A0ABV9Q9U1_9BACL</name>
<organism evidence="4 5">
    <name type="scientific">Effusibacillus consociatus</name>
    <dbReference type="NCBI Taxonomy" id="1117041"/>
    <lineage>
        <taxon>Bacteria</taxon>
        <taxon>Bacillati</taxon>
        <taxon>Bacillota</taxon>
        <taxon>Bacilli</taxon>
        <taxon>Bacillales</taxon>
        <taxon>Alicyclobacillaceae</taxon>
        <taxon>Effusibacillus</taxon>
    </lineage>
</organism>
<accession>A0ABV9Q9U1</accession>
<evidence type="ECO:0000259" key="3">
    <source>
        <dbReference type="Pfam" id="PF01557"/>
    </source>
</evidence>
<evidence type="ECO:0000256" key="1">
    <source>
        <dbReference type="ARBA" id="ARBA00010211"/>
    </source>
</evidence>
<keyword evidence="5" id="KW-1185">Reference proteome</keyword>
<dbReference type="SUPFAM" id="SSF56529">
    <property type="entry name" value="FAH"/>
    <property type="match status" value="1"/>
</dbReference>
<comment type="similarity">
    <text evidence="1">Belongs to the FAH family.</text>
</comment>